<dbReference type="OrthoDB" id="5419821at2759"/>
<sequence length="187" mass="21348">MSQPEQPEHSEEETALADAQNAASLQARQAIKAEKRDEDEYRLQQALKVETTSGDVYGSNIVWCGLDTSFFFKFRVLTRWLHSGDVNLEPEYQRDVVWTKEKQTGLIDSILKKFYIPPIIFVVSTDDDGNETKTCIDGKQRLTSIYRFMDGLILHRTQSQTKNSGTKSTLQFTAARKSQLPVFYLDG</sequence>
<comment type="caution">
    <text evidence="3">The sequence shown here is derived from an EMBL/GenBank/DDBJ whole genome shotgun (WGS) entry which is preliminary data.</text>
</comment>
<dbReference type="EMBL" id="JAACJM010000252">
    <property type="protein sequence ID" value="KAF5334728.1"/>
    <property type="molecule type" value="Genomic_DNA"/>
</dbReference>
<evidence type="ECO:0000313" key="4">
    <source>
        <dbReference type="Proteomes" id="UP000559256"/>
    </source>
</evidence>
<protein>
    <recommendedName>
        <fullName evidence="2">GmrSD restriction endonucleases N-terminal domain-containing protein</fullName>
    </recommendedName>
</protein>
<evidence type="ECO:0000313" key="3">
    <source>
        <dbReference type="EMBL" id="KAF5334728.1"/>
    </source>
</evidence>
<organism evidence="3 4">
    <name type="scientific">Tetrapyrgos nigripes</name>
    <dbReference type="NCBI Taxonomy" id="182062"/>
    <lineage>
        <taxon>Eukaryota</taxon>
        <taxon>Fungi</taxon>
        <taxon>Dikarya</taxon>
        <taxon>Basidiomycota</taxon>
        <taxon>Agaricomycotina</taxon>
        <taxon>Agaricomycetes</taxon>
        <taxon>Agaricomycetidae</taxon>
        <taxon>Agaricales</taxon>
        <taxon>Marasmiineae</taxon>
        <taxon>Marasmiaceae</taxon>
        <taxon>Tetrapyrgos</taxon>
    </lineage>
</organism>
<accession>A0A8H5C4B2</accession>
<dbReference type="PANTHER" id="PTHR39639:SF1">
    <property type="entry name" value="DUF262 DOMAIN-CONTAINING PROTEIN"/>
    <property type="match status" value="1"/>
</dbReference>
<evidence type="ECO:0000256" key="1">
    <source>
        <dbReference type="SAM" id="MobiDB-lite"/>
    </source>
</evidence>
<keyword evidence="4" id="KW-1185">Reference proteome</keyword>
<evidence type="ECO:0000259" key="2">
    <source>
        <dbReference type="Pfam" id="PF03235"/>
    </source>
</evidence>
<dbReference type="PANTHER" id="PTHR39639">
    <property type="entry name" value="CHROMOSOME 16, WHOLE GENOME SHOTGUN SEQUENCE"/>
    <property type="match status" value="1"/>
</dbReference>
<dbReference type="InterPro" id="IPR004919">
    <property type="entry name" value="GmrSD_N"/>
</dbReference>
<reference evidence="3 4" key="1">
    <citation type="journal article" date="2020" name="ISME J.">
        <title>Uncovering the hidden diversity of litter-decomposition mechanisms in mushroom-forming fungi.</title>
        <authorList>
            <person name="Floudas D."/>
            <person name="Bentzer J."/>
            <person name="Ahren D."/>
            <person name="Johansson T."/>
            <person name="Persson P."/>
            <person name="Tunlid A."/>
        </authorList>
    </citation>
    <scope>NUCLEOTIDE SEQUENCE [LARGE SCALE GENOMIC DNA]</scope>
    <source>
        <strain evidence="3 4">CBS 291.85</strain>
    </source>
</reference>
<feature type="region of interest" description="Disordered" evidence="1">
    <location>
        <begin position="1"/>
        <end position="29"/>
    </location>
</feature>
<name>A0A8H5C4B2_9AGAR</name>
<proteinExistence type="predicted"/>
<feature type="domain" description="GmrSD restriction endonucleases N-terminal" evidence="2">
    <location>
        <begin position="88"/>
        <end position="163"/>
    </location>
</feature>
<gene>
    <name evidence="3" type="ORF">D9758_016899</name>
</gene>
<dbReference type="Proteomes" id="UP000559256">
    <property type="component" value="Unassembled WGS sequence"/>
</dbReference>
<dbReference type="Pfam" id="PF03235">
    <property type="entry name" value="GmrSD_N"/>
    <property type="match status" value="1"/>
</dbReference>
<dbReference type="AlphaFoldDB" id="A0A8H5C4B2"/>